<dbReference type="InterPro" id="IPR016151">
    <property type="entry name" value="DNA_mismatch_repair_MutS_N"/>
</dbReference>
<feature type="domain" description="DNA mismatch repair protein MutS-like N-terminal" evidence="1">
    <location>
        <begin position="4"/>
        <end position="27"/>
    </location>
</feature>
<dbReference type="GO" id="GO:0030983">
    <property type="term" value="F:mismatched DNA binding"/>
    <property type="evidence" value="ECO:0007669"/>
    <property type="project" value="InterPro"/>
</dbReference>
<reference evidence="2" key="1">
    <citation type="journal article" date="2021" name="PeerJ">
        <title>Extensive microbial diversity within the chicken gut microbiome revealed by metagenomics and culture.</title>
        <authorList>
            <person name="Gilroy R."/>
            <person name="Ravi A."/>
            <person name="Getino M."/>
            <person name="Pursley I."/>
            <person name="Horton D.L."/>
            <person name="Alikhan N.F."/>
            <person name="Baker D."/>
            <person name="Gharbi K."/>
            <person name="Hall N."/>
            <person name="Watson M."/>
            <person name="Adriaenssens E.M."/>
            <person name="Foster-Nyarko E."/>
            <person name="Jarju S."/>
            <person name="Secka A."/>
            <person name="Antonio M."/>
            <person name="Oren A."/>
            <person name="Chaudhuri R.R."/>
            <person name="La Ragione R."/>
            <person name="Hildebrand F."/>
            <person name="Pallen M.J."/>
        </authorList>
    </citation>
    <scope>NUCLEOTIDE SEQUENCE</scope>
    <source>
        <strain evidence="2">CHK160-4876</strain>
    </source>
</reference>
<evidence type="ECO:0000259" key="1">
    <source>
        <dbReference type="Pfam" id="PF01624"/>
    </source>
</evidence>
<sequence length="27" mass="3309">MTYTPMMQQYLTIKAEYEDAFLFFRLG</sequence>
<feature type="non-terminal residue" evidence="2">
    <location>
        <position position="27"/>
    </location>
</feature>
<dbReference type="Pfam" id="PF01624">
    <property type="entry name" value="MutS_I"/>
    <property type="match status" value="1"/>
</dbReference>
<dbReference type="Proteomes" id="UP000700212">
    <property type="component" value="Unassembled WGS sequence"/>
</dbReference>
<gene>
    <name evidence="2" type="ORF">K8V30_03540</name>
</gene>
<dbReference type="GO" id="GO:0005524">
    <property type="term" value="F:ATP binding"/>
    <property type="evidence" value="ECO:0007669"/>
    <property type="project" value="InterPro"/>
</dbReference>
<dbReference type="InterPro" id="IPR007695">
    <property type="entry name" value="DNA_mismatch_repair_MutS-lik_N"/>
</dbReference>
<proteinExistence type="predicted"/>
<evidence type="ECO:0000313" key="2">
    <source>
        <dbReference type="EMBL" id="HJH10764.1"/>
    </source>
</evidence>
<protein>
    <recommendedName>
        <fullName evidence="1">DNA mismatch repair protein MutS-like N-terminal domain-containing protein</fullName>
    </recommendedName>
</protein>
<evidence type="ECO:0000313" key="3">
    <source>
        <dbReference type="Proteomes" id="UP000700212"/>
    </source>
</evidence>
<dbReference type="SUPFAM" id="SSF55271">
    <property type="entry name" value="DNA repair protein MutS, domain I"/>
    <property type="match status" value="1"/>
</dbReference>
<accession>A0A921NB25</accession>
<dbReference type="GO" id="GO:0006298">
    <property type="term" value="P:mismatch repair"/>
    <property type="evidence" value="ECO:0007669"/>
    <property type="project" value="InterPro"/>
</dbReference>
<reference evidence="2" key="2">
    <citation type="submission" date="2021-09" db="EMBL/GenBank/DDBJ databases">
        <authorList>
            <person name="Gilroy R."/>
        </authorList>
    </citation>
    <scope>NUCLEOTIDE SEQUENCE</scope>
    <source>
        <strain evidence="2">CHK160-4876</strain>
    </source>
</reference>
<dbReference type="Gene3D" id="3.40.1170.10">
    <property type="entry name" value="DNA repair protein MutS, domain I"/>
    <property type="match status" value="1"/>
</dbReference>
<comment type="caution">
    <text evidence="2">The sequence shown here is derived from an EMBL/GenBank/DDBJ whole genome shotgun (WGS) entry which is preliminary data.</text>
</comment>
<organism evidence="2 3">
    <name type="scientific">Metalysinibacillus jejuensis</name>
    <dbReference type="NCBI Taxonomy" id="914327"/>
    <lineage>
        <taxon>Bacteria</taxon>
        <taxon>Bacillati</taxon>
        <taxon>Bacillota</taxon>
        <taxon>Bacilli</taxon>
        <taxon>Bacillales</taxon>
        <taxon>Caryophanaceae</taxon>
        <taxon>Metalysinibacillus</taxon>
    </lineage>
</organism>
<name>A0A921NB25_9BACL</name>
<dbReference type="EMBL" id="DYTV01000046">
    <property type="protein sequence ID" value="HJH10764.1"/>
    <property type="molecule type" value="Genomic_DNA"/>
</dbReference>
<dbReference type="AlphaFoldDB" id="A0A921NB25"/>